<comment type="caution">
    <text evidence="1">The sequence shown here is derived from an EMBL/GenBank/DDBJ whole genome shotgun (WGS) entry which is preliminary data.</text>
</comment>
<organism evidence="1 2">
    <name type="scientific">Muraenolepis orangiensis</name>
    <name type="common">Patagonian moray cod</name>
    <dbReference type="NCBI Taxonomy" id="630683"/>
    <lineage>
        <taxon>Eukaryota</taxon>
        <taxon>Metazoa</taxon>
        <taxon>Chordata</taxon>
        <taxon>Craniata</taxon>
        <taxon>Vertebrata</taxon>
        <taxon>Euteleostomi</taxon>
        <taxon>Actinopterygii</taxon>
        <taxon>Neopterygii</taxon>
        <taxon>Teleostei</taxon>
        <taxon>Neoteleostei</taxon>
        <taxon>Acanthomorphata</taxon>
        <taxon>Zeiogadaria</taxon>
        <taxon>Gadariae</taxon>
        <taxon>Gadiformes</taxon>
        <taxon>Muraenolepidoidei</taxon>
        <taxon>Muraenolepididae</taxon>
        <taxon>Muraenolepis</taxon>
    </lineage>
</organism>
<keyword evidence="2" id="KW-1185">Reference proteome</keyword>
<accession>A0A9Q0DQT3</accession>
<dbReference type="OrthoDB" id="10497626at2759"/>
<gene>
    <name evidence="1" type="ORF">NHX12_008905</name>
</gene>
<name>A0A9Q0DQT3_9TELE</name>
<dbReference type="AlphaFoldDB" id="A0A9Q0DQT3"/>
<evidence type="ECO:0000313" key="2">
    <source>
        <dbReference type="Proteomes" id="UP001148018"/>
    </source>
</evidence>
<dbReference type="EMBL" id="JANIIK010000114">
    <property type="protein sequence ID" value="KAJ3590957.1"/>
    <property type="molecule type" value="Genomic_DNA"/>
</dbReference>
<reference evidence="1" key="1">
    <citation type="submission" date="2022-07" db="EMBL/GenBank/DDBJ databases">
        <title>Chromosome-level genome of Muraenolepis orangiensis.</title>
        <authorList>
            <person name="Kim J."/>
        </authorList>
    </citation>
    <scope>NUCLEOTIDE SEQUENCE</scope>
    <source>
        <strain evidence="1">KU_S4_2022</strain>
        <tissue evidence="1">Muscle</tissue>
    </source>
</reference>
<protein>
    <submittedName>
        <fullName evidence="1">Uncharacterized protein</fullName>
    </submittedName>
</protein>
<evidence type="ECO:0000313" key="1">
    <source>
        <dbReference type="EMBL" id="KAJ3590957.1"/>
    </source>
</evidence>
<sequence>MVPDEDFILGINLERAAALAWLECYYAHCPGSPNFTCQFTVNDTKSLGRRTEKSCDMVLHNHKDLHPNQANTYNCTLTRQKRREEKIITVDHSIKNGKGYFSHRHNAMSLYANYSIRPKNRDPTVHISCAVESRIDAKIE</sequence>
<dbReference type="Proteomes" id="UP001148018">
    <property type="component" value="Unassembled WGS sequence"/>
</dbReference>
<proteinExistence type="predicted"/>